<dbReference type="CDD" id="cd07010">
    <property type="entry name" value="cupin_PMI_type_I_N_bac"/>
    <property type="match status" value="1"/>
</dbReference>
<keyword evidence="2" id="KW-0862">Zinc</keyword>
<evidence type="ECO:0000256" key="1">
    <source>
        <dbReference type="ARBA" id="ARBA00022723"/>
    </source>
</evidence>
<evidence type="ECO:0000313" key="3">
    <source>
        <dbReference type="EMBL" id="CAB4899106.1"/>
    </source>
</evidence>
<dbReference type="PANTHER" id="PTHR42742">
    <property type="entry name" value="TRANSCRIPTIONAL REPRESSOR MPRA"/>
    <property type="match status" value="1"/>
</dbReference>
<organism evidence="3">
    <name type="scientific">freshwater metagenome</name>
    <dbReference type="NCBI Taxonomy" id="449393"/>
    <lineage>
        <taxon>unclassified sequences</taxon>
        <taxon>metagenomes</taxon>
        <taxon>ecological metagenomes</taxon>
    </lineage>
</organism>
<evidence type="ECO:0000256" key="2">
    <source>
        <dbReference type="ARBA" id="ARBA00022833"/>
    </source>
</evidence>
<protein>
    <submittedName>
        <fullName evidence="3">Unannotated protein</fullName>
    </submittedName>
</protein>
<dbReference type="CDD" id="cd02208">
    <property type="entry name" value="cupin_RmlC-like"/>
    <property type="match status" value="1"/>
</dbReference>
<dbReference type="PANTHER" id="PTHR42742:SF3">
    <property type="entry name" value="FRUCTOKINASE"/>
    <property type="match status" value="1"/>
</dbReference>
<name>A0A6J7FUS3_9ZZZZ</name>
<gene>
    <name evidence="3" type="ORF">UFOPK3608_00230</name>
</gene>
<reference evidence="3" key="1">
    <citation type="submission" date="2020-05" db="EMBL/GenBank/DDBJ databases">
        <authorList>
            <person name="Chiriac C."/>
            <person name="Salcher M."/>
            <person name="Ghai R."/>
            <person name="Kavagutti S V."/>
        </authorList>
    </citation>
    <scope>NUCLEOTIDE SEQUENCE</scope>
</reference>
<dbReference type="InterPro" id="IPR011051">
    <property type="entry name" value="RmlC_Cupin_sf"/>
</dbReference>
<dbReference type="GO" id="GO:0046872">
    <property type="term" value="F:metal ion binding"/>
    <property type="evidence" value="ECO:0007669"/>
    <property type="project" value="UniProtKB-KW"/>
</dbReference>
<dbReference type="AlphaFoldDB" id="A0A6J7FUS3"/>
<sequence>MNNLEAKPSKLPSNQFDHFYKGGYRIGKLRNGPGGPMRPEEWIGSTTTRFGELVNGLSKLADGRLLKDAVNADPSGWLGQKHVEKFGVSTEVLVKLLDPDQRLPVHYHPDQKFAKANLHLNHGKTEAWIILEAPAGARVGLGFKKQMDKSEVAELVKAHNSQALLDSLVFKEVKPGDAVFVPAGVAHAIEAGIFVLELQEPTDLSILLEWDGFAVDGDKDGHLNLGYETALDALRLSPLTKAESDEIYTGFDSSSTKSHAIFKSVANPFFRADYLTGDDKKVEAGFGIFLCLSGEGELNFENSEKLSVKSGDAVVIPFAAGTFTVSNCVGILSRPPAA</sequence>
<dbReference type="EMBL" id="CAFBMP010000005">
    <property type="protein sequence ID" value="CAB4899106.1"/>
    <property type="molecule type" value="Genomic_DNA"/>
</dbReference>
<dbReference type="Gene3D" id="2.60.120.10">
    <property type="entry name" value="Jelly Rolls"/>
    <property type="match status" value="2"/>
</dbReference>
<dbReference type="SUPFAM" id="SSF51182">
    <property type="entry name" value="RmlC-like cupins"/>
    <property type="match status" value="1"/>
</dbReference>
<dbReference type="InterPro" id="IPR014710">
    <property type="entry name" value="RmlC-like_jellyroll"/>
</dbReference>
<proteinExistence type="predicted"/>
<accession>A0A6J7FUS3</accession>
<keyword evidence="1" id="KW-0479">Metal-binding</keyword>
<dbReference type="InterPro" id="IPR051804">
    <property type="entry name" value="Carb_Metab_Reg_Kinase/Isom"/>
</dbReference>